<dbReference type="PANTHER" id="PTHR35400:SF1">
    <property type="entry name" value="SLR1083 PROTEIN"/>
    <property type="match status" value="1"/>
</dbReference>
<dbReference type="InterPro" id="IPR008538">
    <property type="entry name" value="Uma2"/>
</dbReference>
<dbReference type="SUPFAM" id="SSF52980">
    <property type="entry name" value="Restriction endonuclease-like"/>
    <property type="match status" value="1"/>
</dbReference>
<dbReference type="Pfam" id="PF05685">
    <property type="entry name" value="Uma2"/>
    <property type="match status" value="1"/>
</dbReference>
<dbReference type="GO" id="GO:0004519">
    <property type="term" value="F:endonuclease activity"/>
    <property type="evidence" value="ECO:0007669"/>
    <property type="project" value="UniProtKB-KW"/>
</dbReference>
<keyword evidence="2" id="KW-0255">Endonuclease</keyword>
<dbReference type="InterPro" id="IPR011335">
    <property type="entry name" value="Restrct_endonuc-II-like"/>
</dbReference>
<gene>
    <name evidence="2" type="ORF">ENP34_15415</name>
</gene>
<evidence type="ECO:0000313" key="2">
    <source>
        <dbReference type="EMBL" id="HEG92803.1"/>
    </source>
</evidence>
<dbReference type="AlphaFoldDB" id="A0A831TDY7"/>
<dbReference type="Gene3D" id="3.90.1570.10">
    <property type="entry name" value="tt1808, chain A"/>
    <property type="match status" value="1"/>
</dbReference>
<sequence length="189" mass="21243">MAVAELIARRRFTVDEYHRMAEAGILGEDDRVELLEGEIVEMSPIGRRHQACVDRLTQWLVPALRGRAIVRVQGSVRLSDISAPQPDVVLLRPRQDFYATVDPGPDNVFLVIEVADSSLRYDQGIKVPLYARHGIPEVWVVDLAEERVLVYRDPVPGVGYRAVDVLGRMHRLAPQAFPDLELAVDELLS</sequence>
<keyword evidence="2" id="KW-0378">Hydrolase</keyword>
<dbReference type="InterPro" id="IPR012296">
    <property type="entry name" value="Nuclease_put_TT1808"/>
</dbReference>
<feature type="domain" description="Putative restriction endonuclease" evidence="1">
    <location>
        <begin position="14"/>
        <end position="184"/>
    </location>
</feature>
<evidence type="ECO:0000259" key="1">
    <source>
        <dbReference type="Pfam" id="PF05685"/>
    </source>
</evidence>
<comment type="caution">
    <text evidence="2">The sequence shown here is derived from an EMBL/GenBank/DDBJ whole genome shotgun (WGS) entry which is preliminary data.</text>
</comment>
<name>A0A831TDY7_9BACT</name>
<dbReference type="CDD" id="cd06260">
    <property type="entry name" value="DUF820-like"/>
    <property type="match status" value="1"/>
</dbReference>
<organism evidence="2">
    <name type="scientific">Thermorudis peleae</name>
    <dbReference type="NCBI Taxonomy" id="1382356"/>
    <lineage>
        <taxon>Bacteria</taxon>
        <taxon>Pseudomonadati</taxon>
        <taxon>Thermomicrobiota</taxon>
        <taxon>Thermomicrobia</taxon>
        <taxon>Thermomicrobia incertae sedis</taxon>
        <taxon>Thermorudis</taxon>
    </lineage>
</organism>
<reference evidence="2" key="1">
    <citation type="journal article" date="2020" name="mSystems">
        <title>Genome- and Community-Level Interaction Insights into Carbon Utilization and Element Cycling Functions of Hydrothermarchaeota in Hydrothermal Sediment.</title>
        <authorList>
            <person name="Zhou Z."/>
            <person name="Liu Y."/>
            <person name="Xu W."/>
            <person name="Pan J."/>
            <person name="Luo Z.H."/>
            <person name="Li M."/>
        </authorList>
    </citation>
    <scope>NUCLEOTIDE SEQUENCE [LARGE SCALE GENOMIC DNA]</scope>
    <source>
        <strain evidence="2">SpSt-210</strain>
    </source>
</reference>
<proteinExistence type="predicted"/>
<accession>A0A831TDY7</accession>
<dbReference type="PANTHER" id="PTHR35400">
    <property type="entry name" value="SLR1083 PROTEIN"/>
    <property type="match status" value="1"/>
</dbReference>
<keyword evidence="2" id="KW-0540">Nuclease</keyword>
<dbReference type="EMBL" id="DSIY01000360">
    <property type="protein sequence ID" value="HEG92803.1"/>
    <property type="molecule type" value="Genomic_DNA"/>
</dbReference>
<protein>
    <submittedName>
        <fullName evidence="2">Uma2 family endonuclease</fullName>
    </submittedName>
</protein>